<gene>
    <name evidence="2" type="ORF">IC761_29715</name>
</gene>
<evidence type="ECO:0000313" key="3">
    <source>
        <dbReference type="Proteomes" id="UP000594621"/>
    </source>
</evidence>
<protein>
    <recommendedName>
        <fullName evidence="4">N-acetylmuramoyl-L-alanine amidase domain-containing protein</fullName>
    </recommendedName>
</protein>
<feature type="signal peptide" evidence="1">
    <location>
        <begin position="1"/>
        <end position="30"/>
    </location>
</feature>
<keyword evidence="3" id="KW-1185">Reference proteome</keyword>
<evidence type="ECO:0000313" key="2">
    <source>
        <dbReference type="EMBL" id="QPF90633.1"/>
    </source>
</evidence>
<dbReference type="AlphaFoldDB" id="A0A7S9D3Z1"/>
<dbReference type="EMBL" id="CP061379">
    <property type="protein sequence ID" value="QPF90633.1"/>
    <property type="molecule type" value="Genomic_DNA"/>
</dbReference>
<dbReference type="KEGG" id="bcou:IC761_29715"/>
<name>A0A7S9D3Z1_9BRAD</name>
<reference evidence="2 3" key="1">
    <citation type="submission" date="2020-09" db="EMBL/GenBank/DDBJ databases">
        <title>Complete genomes of bradyrhizobia occurring on native shrubby legumes in Australia.</title>
        <authorList>
            <person name="Lafay B."/>
        </authorList>
    </citation>
    <scope>NUCLEOTIDE SEQUENCE [LARGE SCALE GENOMIC DNA]</scope>
    <source>
        <strain evidence="2 3">BDV5040</strain>
    </source>
</reference>
<dbReference type="RefSeq" id="WP_195800216.1">
    <property type="nucleotide sequence ID" value="NZ_CP061379.1"/>
</dbReference>
<dbReference type="Proteomes" id="UP000594621">
    <property type="component" value="Chromosome"/>
</dbReference>
<sequence length="313" mass="34821">MRDRVKPNCSLVKAGICAALSLSFAKAVFATECRPHHFRAPYLIKSMGVCDFDPQTLSYAGTPLQQARCLMRGMDASRNLGPPVESLPPGLARRIGKIADLPSREVLAAYLSRQDLEADFGAHLWEPLSRARNNDPNAPMARYFVIHDTSGPNYGRRAFPDNIDTGRIYENLAYYACSDGWGRAHVFINRTGEMLLAHDYSIPWRETKFEQAAAFGGTLQGLFLHTEMVQPRRTSAGHGVRNDARTPDPAFTTAQYDRLALLYTIASVRRGDWLVPAFHAAIDADIPNGHDDPLNFDINSFANSLDQLLSRLE</sequence>
<evidence type="ECO:0000256" key="1">
    <source>
        <dbReference type="SAM" id="SignalP"/>
    </source>
</evidence>
<proteinExistence type="predicted"/>
<feature type="chain" id="PRO_5032694005" description="N-acetylmuramoyl-L-alanine amidase domain-containing protein" evidence="1">
    <location>
        <begin position="31"/>
        <end position="313"/>
    </location>
</feature>
<evidence type="ECO:0008006" key="4">
    <source>
        <dbReference type="Google" id="ProtNLM"/>
    </source>
</evidence>
<accession>A0A7S9D3Z1</accession>
<organism evidence="2 3">
    <name type="scientific">Bradyrhizobium commune</name>
    <dbReference type="NCBI Taxonomy" id="83627"/>
    <lineage>
        <taxon>Bacteria</taxon>
        <taxon>Pseudomonadati</taxon>
        <taxon>Pseudomonadota</taxon>
        <taxon>Alphaproteobacteria</taxon>
        <taxon>Hyphomicrobiales</taxon>
        <taxon>Nitrobacteraceae</taxon>
        <taxon>Bradyrhizobium</taxon>
    </lineage>
</organism>
<keyword evidence="1" id="KW-0732">Signal</keyword>